<sequence>MSNVVELQNKNQNIKFFVNPVWIDYVVDGNGKVKEKKHICLIAIKNIEKVTYINHHLSDFIIDKWGLKSFNTQKKHATNTVKFLNFLIHRYPALKINNLIDLTVSQGTMYLNWLGTTGVSQDTVKDAERTLIHFYVWGIKKSIFTQVDITEFKEQISEQNKVYFQSPFQVIYPQKKVKELEHVIPFEFIPVFLEIATIHAPRIALGIYLQIFGGLRVSEVLNIKRTQITKTLVSKEFILQIENQNFRTDLKEHASVKKIRTQAVLDINGWGSTLLRKHLNIYQSKSTNALFLNSSDKPMSGRSYRQYFEKCKDRFISQLETSEQIDHRIVAQHLKNIKWSTHIGRGTFTNIVANEASNPYEIAHMRGDSSLESALSYMVSTSRIHQKIEEKLETMHESYIPNLIVRKGNKQ</sequence>
<dbReference type="Gene3D" id="1.10.443.10">
    <property type="entry name" value="Intergrase catalytic core"/>
    <property type="match status" value="1"/>
</dbReference>
<comment type="caution">
    <text evidence="2">The sequence shown here is derived from an EMBL/GenBank/DDBJ whole genome shotgun (WGS) entry which is preliminary data.</text>
</comment>
<keyword evidence="3" id="KW-1185">Reference proteome</keyword>
<dbReference type="Proteomes" id="UP000616608">
    <property type="component" value="Unassembled WGS sequence"/>
</dbReference>
<proteinExistence type="predicted"/>
<dbReference type="GO" id="GO:0006310">
    <property type="term" value="P:DNA recombination"/>
    <property type="evidence" value="ECO:0007669"/>
    <property type="project" value="UniProtKB-KW"/>
</dbReference>
<reference evidence="2" key="2">
    <citation type="submission" date="2020-09" db="EMBL/GenBank/DDBJ databases">
        <authorList>
            <person name="Sun Q."/>
            <person name="Zhou Y."/>
        </authorList>
    </citation>
    <scope>NUCLEOTIDE SEQUENCE</scope>
    <source>
        <strain evidence="2">CGMCC 1.15760</strain>
    </source>
</reference>
<dbReference type="InterPro" id="IPR011010">
    <property type="entry name" value="DNA_brk_join_enz"/>
</dbReference>
<dbReference type="AlphaFoldDB" id="A0A917D6J7"/>
<evidence type="ECO:0000256" key="1">
    <source>
        <dbReference type="ARBA" id="ARBA00023172"/>
    </source>
</evidence>
<evidence type="ECO:0000313" key="2">
    <source>
        <dbReference type="EMBL" id="GGG11469.1"/>
    </source>
</evidence>
<keyword evidence="1" id="KW-0233">DNA recombination</keyword>
<dbReference type="GO" id="GO:0015074">
    <property type="term" value="P:DNA integration"/>
    <property type="evidence" value="ECO:0007669"/>
    <property type="project" value="InterPro"/>
</dbReference>
<dbReference type="RefSeq" id="WP_188613170.1">
    <property type="nucleotide sequence ID" value="NZ_BMJT01000001.1"/>
</dbReference>
<protein>
    <submittedName>
        <fullName evidence="2">Uncharacterized protein</fullName>
    </submittedName>
</protein>
<organism evidence="2 3">
    <name type="scientific">Lysinibacillus alkalisoli</name>
    <dbReference type="NCBI Taxonomy" id="1911548"/>
    <lineage>
        <taxon>Bacteria</taxon>
        <taxon>Bacillati</taxon>
        <taxon>Bacillota</taxon>
        <taxon>Bacilli</taxon>
        <taxon>Bacillales</taxon>
        <taxon>Bacillaceae</taxon>
        <taxon>Lysinibacillus</taxon>
    </lineage>
</organism>
<gene>
    <name evidence="2" type="ORF">GCM10007425_02230</name>
</gene>
<evidence type="ECO:0000313" key="3">
    <source>
        <dbReference type="Proteomes" id="UP000616608"/>
    </source>
</evidence>
<name>A0A917D6J7_9BACI</name>
<dbReference type="InterPro" id="IPR013762">
    <property type="entry name" value="Integrase-like_cat_sf"/>
</dbReference>
<reference evidence="2" key="1">
    <citation type="journal article" date="2014" name="Int. J. Syst. Evol. Microbiol.">
        <title>Complete genome sequence of Corynebacterium casei LMG S-19264T (=DSM 44701T), isolated from a smear-ripened cheese.</title>
        <authorList>
            <consortium name="US DOE Joint Genome Institute (JGI-PGF)"/>
            <person name="Walter F."/>
            <person name="Albersmeier A."/>
            <person name="Kalinowski J."/>
            <person name="Ruckert C."/>
        </authorList>
    </citation>
    <scope>NUCLEOTIDE SEQUENCE</scope>
    <source>
        <strain evidence="2">CGMCC 1.15760</strain>
    </source>
</reference>
<accession>A0A917D6J7</accession>
<dbReference type="EMBL" id="BMJT01000001">
    <property type="protein sequence ID" value="GGG11469.1"/>
    <property type="molecule type" value="Genomic_DNA"/>
</dbReference>
<dbReference type="SUPFAM" id="SSF56349">
    <property type="entry name" value="DNA breaking-rejoining enzymes"/>
    <property type="match status" value="1"/>
</dbReference>
<dbReference type="GO" id="GO:0003677">
    <property type="term" value="F:DNA binding"/>
    <property type="evidence" value="ECO:0007669"/>
    <property type="project" value="InterPro"/>
</dbReference>